<dbReference type="Pfam" id="PF19127">
    <property type="entry name" value="Choline_bind_3"/>
    <property type="match status" value="1"/>
</dbReference>
<keyword evidence="1" id="KW-0677">Repeat</keyword>
<evidence type="ECO:0000256" key="2">
    <source>
        <dbReference type="PROSITE-ProRule" id="PRU00591"/>
    </source>
</evidence>
<sequence>MNEKYKKRIPKVLPVGIAMGILFSATPLAGPLTENKVKADVDTAATIITTFGEIYNTFLAEPFGEWLDETSAKSLYNRGLENSAYIAPTFQKGEFGITVFDYYKDQNFSKKVKVAYADGKVEYKTIKHGQQLRIKQAGTIVDLNPDEPEVSKHNLLYITQKQLDEGKTGVALTNWQTFYLESSNEGHYTNLADKFVRKAFPGAYTKGGVLDVRYNFRDLFNQLPEDKRKLGTATSEPVGKEVLSNYVTNDSKALADFNNRVVNVFADTNLILETKISLGHTSLEGADTTYQIIPIKKGSNKVVVKKGSKYLSGKEGNGLQYSDSIGDDEVLELVQIENSAADLLKFNLINKNGTRLADTKDRKGFTTNNALSSDIRFQGKTNNEIGNWLIDWHPSKVNETKKHEGMTYAGLEFKPDEKDSSIWTAYDAGKLITNSWIKRQDSNYYADSSGILLKGWQEIEGNTYYFHPTANHRAQGASGSDSFIDGKYYNFNDDGVLQKSVWNGLEYSDASGSFIKEGLKEIDNKIYYFKDYKATTNELRLEDQNIILHFSDKGVLEKASRLNGEALNSVNHVTLDEKTLVFEKDGSIRKNGVSKIFLPGLFDEKDQPVLVYYSFEEGPAYTGWKEIDGKKYHFVSGKHYTFDGHEPIDGKRYYFNQDGAAKLTGFDKVNNKIYYYNDKGEMQTGWQEIDGKWYYFDESGAAKIGWFQVGGGYHFPDYGYFTYYAKEDGSIYTDTKVEINGKTYNFDSHGHKGYK</sequence>
<dbReference type="PROSITE" id="PS51170">
    <property type="entry name" value="CW"/>
    <property type="match status" value="1"/>
</dbReference>
<protein>
    <submittedName>
        <fullName evidence="4">Cell wall-binding protein</fullName>
    </submittedName>
</protein>
<evidence type="ECO:0000256" key="3">
    <source>
        <dbReference type="SAM" id="Phobius"/>
    </source>
</evidence>
<name>A0A2A8Q0J3_BACCE</name>
<evidence type="ECO:0000256" key="1">
    <source>
        <dbReference type="ARBA" id="ARBA00022737"/>
    </source>
</evidence>
<dbReference type="Gene3D" id="2.10.270.10">
    <property type="entry name" value="Cholin Binding"/>
    <property type="match status" value="3"/>
</dbReference>
<dbReference type="EMBL" id="NTWE01000012">
    <property type="protein sequence ID" value="PEW04880.1"/>
    <property type="molecule type" value="Genomic_DNA"/>
</dbReference>
<dbReference type="OrthoDB" id="2032428at2"/>
<accession>A0A2A8Q0J3</accession>
<keyword evidence="3" id="KW-1133">Transmembrane helix</keyword>
<dbReference type="SUPFAM" id="SSF69360">
    <property type="entry name" value="Cell wall binding repeat"/>
    <property type="match status" value="1"/>
</dbReference>
<evidence type="ECO:0000313" key="4">
    <source>
        <dbReference type="EMBL" id="PEW04880.1"/>
    </source>
</evidence>
<reference evidence="4 5" key="1">
    <citation type="submission" date="2017-09" db="EMBL/GenBank/DDBJ databases">
        <title>Large-scale bioinformatics analysis of Bacillus genomes uncovers conserved roles of natural products in bacterial physiology.</title>
        <authorList>
            <consortium name="Agbiome Team Llc"/>
            <person name="Bleich R.M."/>
            <person name="Grubbs K.J."/>
            <person name="Santa Maria K.C."/>
            <person name="Allen S.E."/>
            <person name="Farag S."/>
            <person name="Shank E.A."/>
            <person name="Bowers A."/>
        </authorList>
    </citation>
    <scope>NUCLEOTIDE SEQUENCE [LARGE SCALE GENOMIC DNA]</scope>
    <source>
        <strain evidence="4 5">AFS010695</strain>
    </source>
</reference>
<gene>
    <name evidence="4" type="ORF">CN425_04735</name>
</gene>
<evidence type="ECO:0000313" key="5">
    <source>
        <dbReference type="Proteomes" id="UP000220635"/>
    </source>
</evidence>
<keyword evidence="3" id="KW-0812">Transmembrane</keyword>
<keyword evidence="3" id="KW-0472">Membrane</keyword>
<dbReference type="Proteomes" id="UP000220635">
    <property type="component" value="Unassembled WGS sequence"/>
</dbReference>
<dbReference type="InterPro" id="IPR018337">
    <property type="entry name" value="Cell_wall/Cho-bd_repeat"/>
</dbReference>
<organism evidence="4 5">
    <name type="scientific">Bacillus cereus</name>
    <dbReference type="NCBI Taxonomy" id="1396"/>
    <lineage>
        <taxon>Bacteria</taxon>
        <taxon>Bacillati</taxon>
        <taxon>Bacillota</taxon>
        <taxon>Bacilli</taxon>
        <taxon>Bacillales</taxon>
        <taxon>Bacillaceae</taxon>
        <taxon>Bacillus</taxon>
        <taxon>Bacillus cereus group</taxon>
    </lineage>
</organism>
<dbReference type="Pfam" id="PF01473">
    <property type="entry name" value="Choline_bind_1"/>
    <property type="match status" value="3"/>
</dbReference>
<comment type="caution">
    <text evidence="4">The sequence shown here is derived from an EMBL/GenBank/DDBJ whole genome shotgun (WGS) entry which is preliminary data.</text>
</comment>
<dbReference type="AlphaFoldDB" id="A0A2A8Q0J3"/>
<feature type="transmembrane region" description="Helical" evidence="3">
    <location>
        <begin position="12"/>
        <end position="30"/>
    </location>
</feature>
<dbReference type="RefSeq" id="WP_097807630.1">
    <property type="nucleotide sequence ID" value="NZ_NTWE01000012.1"/>
</dbReference>
<feature type="repeat" description="Cell wall-binding" evidence="2">
    <location>
        <begin position="683"/>
        <end position="702"/>
    </location>
</feature>
<proteinExistence type="predicted"/>